<dbReference type="PANTHER" id="PTHR48085:SF5">
    <property type="entry name" value="CADMIUM_ZINC-TRANSPORTING ATPASE HMA4-RELATED"/>
    <property type="match status" value="1"/>
</dbReference>
<dbReference type="InterPro" id="IPR051014">
    <property type="entry name" value="Cation_Transport_ATPase_IB"/>
</dbReference>
<dbReference type="InterPro" id="IPR036412">
    <property type="entry name" value="HAD-like_sf"/>
</dbReference>
<protein>
    <recommendedName>
        <fullName evidence="3">Cation-transporting P-type ATPase C-terminal domain-containing protein</fullName>
    </recommendedName>
</protein>
<evidence type="ECO:0000313" key="2">
    <source>
        <dbReference type="EMBL" id="CAD8900265.1"/>
    </source>
</evidence>
<dbReference type="SUPFAM" id="SSF56784">
    <property type="entry name" value="HAD-like"/>
    <property type="match status" value="1"/>
</dbReference>
<dbReference type="InterPro" id="IPR023214">
    <property type="entry name" value="HAD_sf"/>
</dbReference>
<dbReference type="GO" id="GO:0022857">
    <property type="term" value="F:transmembrane transporter activity"/>
    <property type="evidence" value="ECO:0007669"/>
    <property type="project" value="TreeGrafter"/>
</dbReference>
<dbReference type="PANTHER" id="PTHR48085">
    <property type="entry name" value="CADMIUM/ZINC-TRANSPORTING ATPASE HMA2-RELATED"/>
    <property type="match status" value="1"/>
</dbReference>
<organism evidence="2">
    <name type="scientific">Corethron hystrix</name>
    <dbReference type="NCBI Taxonomy" id="216773"/>
    <lineage>
        <taxon>Eukaryota</taxon>
        <taxon>Sar</taxon>
        <taxon>Stramenopiles</taxon>
        <taxon>Ochrophyta</taxon>
        <taxon>Bacillariophyta</taxon>
        <taxon>Coscinodiscophyceae</taxon>
        <taxon>Corethrophycidae</taxon>
        <taxon>Corethrales</taxon>
        <taxon>Corethraceae</taxon>
        <taxon>Corethron</taxon>
    </lineage>
</organism>
<dbReference type="Pfam" id="PF00702">
    <property type="entry name" value="Hydrolase"/>
    <property type="match status" value="1"/>
</dbReference>
<dbReference type="AlphaFoldDB" id="A0A7S1G015"/>
<name>A0A7S1G015_9STRA</name>
<dbReference type="EMBL" id="HBFR01037708">
    <property type="protein sequence ID" value="CAD8900265.1"/>
    <property type="molecule type" value="Transcribed_RNA"/>
</dbReference>
<dbReference type="GO" id="GO:0016887">
    <property type="term" value="F:ATP hydrolysis activity"/>
    <property type="evidence" value="ECO:0007669"/>
    <property type="project" value="InterPro"/>
</dbReference>
<reference evidence="2" key="1">
    <citation type="submission" date="2021-01" db="EMBL/GenBank/DDBJ databases">
        <authorList>
            <person name="Corre E."/>
            <person name="Pelletier E."/>
            <person name="Niang G."/>
            <person name="Scheremetjew M."/>
            <person name="Finn R."/>
            <person name="Kale V."/>
            <person name="Holt S."/>
            <person name="Cochrane G."/>
            <person name="Meng A."/>
            <person name="Brown T."/>
            <person name="Cohen L."/>
        </authorList>
    </citation>
    <scope>NUCLEOTIDE SEQUENCE</scope>
    <source>
        <strain evidence="2">308</strain>
    </source>
</reference>
<evidence type="ECO:0008006" key="3">
    <source>
        <dbReference type="Google" id="ProtNLM"/>
    </source>
</evidence>
<dbReference type="GO" id="GO:0016020">
    <property type="term" value="C:membrane"/>
    <property type="evidence" value="ECO:0007669"/>
    <property type="project" value="InterPro"/>
</dbReference>
<evidence type="ECO:0000256" key="1">
    <source>
        <dbReference type="ARBA" id="ARBA00006024"/>
    </source>
</evidence>
<dbReference type="InterPro" id="IPR001757">
    <property type="entry name" value="P_typ_ATPase"/>
</dbReference>
<gene>
    <name evidence="2" type="ORF">CHYS00102_LOCUS27482</name>
</gene>
<sequence length="261" mass="27864">MVYVGNQRLFNRINMYSELNSSTKEKVDYWSNLGGTVGYIGVEGFGIIAAYCAADAVREEAKSVVSQLKGLGIEVSMLTGDSVCAAAAIGKQVGIADPNICAELLPHEKLNLVQAMKENKIESVSFLCNGKKQDFVLMCGDGINDTPALALANVGVAMGAGAALALETSDVTLMDDNLNKLLCAVKMGRTVIATIKENMIFSVLSKLLVIVYIIFKGANLWIAISCDVGSMLIVTLNGMKLLPHSRKAHDMPDNECTPLLA</sequence>
<dbReference type="NCBIfam" id="TIGR01494">
    <property type="entry name" value="ATPase_P-type"/>
    <property type="match status" value="1"/>
</dbReference>
<proteinExistence type="inferred from homology"/>
<comment type="similarity">
    <text evidence="1">Belongs to the cation transport ATPase (P-type) (TC 3.A.3) family. Type IB subfamily.</text>
</comment>
<dbReference type="GO" id="GO:0005524">
    <property type="term" value="F:ATP binding"/>
    <property type="evidence" value="ECO:0007669"/>
    <property type="project" value="InterPro"/>
</dbReference>
<dbReference type="PROSITE" id="PS01229">
    <property type="entry name" value="COF_2"/>
    <property type="match status" value="1"/>
</dbReference>
<accession>A0A7S1G015</accession>
<dbReference type="Gene3D" id="3.40.50.1000">
    <property type="entry name" value="HAD superfamily/HAD-like"/>
    <property type="match status" value="1"/>
</dbReference>
<dbReference type="PRINTS" id="PR00119">
    <property type="entry name" value="CATATPASE"/>
</dbReference>